<feature type="region of interest" description="Disordered" evidence="1">
    <location>
        <begin position="67"/>
        <end position="97"/>
    </location>
</feature>
<accession>A0A4C1VBZ1</accession>
<organism evidence="2 3">
    <name type="scientific">Eumeta variegata</name>
    <name type="common">Bagworm moth</name>
    <name type="synonym">Eumeta japonica</name>
    <dbReference type="NCBI Taxonomy" id="151549"/>
    <lineage>
        <taxon>Eukaryota</taxon>
        <taxon>Metazoa</taxon>
        <taxon>Ecdysozoa</taxon>
        <taxon>Arthropoda</taxon>
        <taxon>Hexapoda</taxon>
        <taxon>Insecta</taxon>
        <taxon>Pterygota</taxon>
        <taxon>Neoptera</taxon>
        <taxon>Endopterygota</taxon>
        <taxon>Lepidoptera</taxon>
        <taxon>Glossata</taxon>
        <taxon>Ditrysia</taxon>
        <taxon>Tineoidea</taxon>
        <taxon>Psychidae</taxon>
        <taxon>Oiketicinae</taxon>
        <taxon>Eumeta</taxon>
    </lineage>
</organism>
<feature type="compositionally biased region" description="Low complexity" evidence="1">
    <location>
        <begin position="70"/>
        <end position="83"/>
    </location>
</feature>
<comment type="caution">
    <text evidence="2">The sequence shown here is derived from an EMBL/GenBank/DDBJ whole genome shotgun (WGS) entry which is preliminary data.</text>
</comment>
<evidence type="ECO:0000313" key="2">
    <source>
        <dbReference type="EMBL" id="GBP36371.1"/>
    </source>
</evidence>
<dbReference type="AlphaFoldDB" id="A0A4C1VBZ1"/>
<evidence type="ECO:0000313" key="3">
    <source>
        <dbReference type="Proteomes" id="UP000299102"/>
    </source>
</evidence>
<evidence type="ECO:0000256" key="1">
    <source>
        <dbReference type="SAM" id="MobiDB-lite"/>
    </source>
</evidence>
<protein>
    <submittedName>
        <fullName evidence="2">Uncharacterized protein</fullName>
    </submittedName>
</protein>
<dbReference type="Proteomes" id="UP000299102">
    <property type="component" value="Unassembled WGS sequence"/>
</dbReference>
<reference evidence="2 3" key="1">
    <citation type="journal article" date="2019" name="Commun. Biol.">
        <title>The bagworm genome reveals a unique fibroin gene that provides high tensile strength.</title>
        <authorList>
            <person name="Kono N."/>
            <person name="Nakamura H."/>
            <person name="Ohtoshi R."/>
            <person name="Tomita M."/>
            <person name="Numata K."/>
            <person name="Arakawa K."/>
        </authorList>
    </citation>
    <scope>NUCLEOTIDE SEQUENCE [LARGE SCALE GENOMIC DNA]</scope>
</reference>
<keyword evidence="3" id="KW-1185">Reference proteome</keyword>
<gene>
    <name evidence="2" type="ORF">EVAR_87950_1</name>
</gene>
<proteinExistence type="predicted"/>
<sequence>MRLACIIYFENASGLLPESKRMKNNNEPLDQGTPEFTVKATRIILDGVQCSRKTALRLYTSGRTARTGDAPAIAPRAQAAHGASPERDPGTNSLPNMVRNTGRRLKEVMTYRLPIVQPSLALTCATAPAAIARHLQCLSGRPSPKLPANSRSMDWSPVLNYTYLVLNYINLCIRFISVSIKYRKQANKPTKYDTKL</sequence>
<name>A0A4C1VBZ1_EUMVA</name>
<dbReference type="EMBL" id="BGZK01000318">
    <property type="protein sequence ID" value="GBP36371.1"/>
    <property type="molecule type" value="Genomic_DNA"/>
</dbReference>